<evidence type="ECO:0000256" key="4">
    <source>
        <dbReference type="ARBA" id="ARBA00022525"/>
    </source>
</evidence>
<organism evidence="9 10">
    <name type="scientific">Armillaria gallica</name>
    <name type="common">Bulbous honey fungus</name>
    <name type="synonym">Armillaria bulbosa</name>
    <dbReference type="NCBI Taxonomy" id="47427"/>
    <lineage>
        <taxon>Eukaryota</taxon>
        <taxon>Fungi</taxon>
        <taxon>Dikarya</taxon>
        <taxon>Basidiomycota</taxon>
        <taxon>Agaricomycotina</taxon>
        <taxon>Agaricomycetes</taxon>
        <taxon>Agaricomycetidae</taxon>
        <taxon>Agaricales</taxon>
        <taxon>Marasmiineae</taxon>
        <taxon>Physalacriaceae</taxon>
        <taxon>Armillaria</taxon>
    </lineage>
</organism>
<keyword evidence="3 8" id="KW-0134">Cell wall</keyword>
<evidence type="ECO:0000256" key="1">
    <source>
        <dbReference type="ARBA" id="ARBA00004191"/>
    </source>
</evidence>
<feature type="chain" id="PRO_5013986153" description="Hydrophobin" evidence="8">
    <location>
        <begin position="23"/>
        <end position="113"/>
    </location>
</feature>
<dbReference type="GO" id="GO:0005199">
    <property type="term" value="F:structural constituent of cell wall"/>
    <property type="evidence" value="ECO:0007669"/>
    <property type="project" value="InterPro"/>
</dbReference>
<evidence type="ECO:0000313" key="9">
    <source>
        <dbReference type="EMBL" id="PBK89662.1"/>
    </source>
</evidence>
<comment type="subcellular location">
    <subcellularLocation>
        <location evidence="1 8">Secreted</location>
        <location evidence="1 8">Cell wall</location>
    </subcellularLocation>
</comment>
<feature type="signal peptide" evidence="8">
    <location>
        <begin position="1"/>
        <end position="22"/>
    </location>
</feature>
<keyword evidence="5 8" id="KW-1015">Disulfide bond</keyword>
<dbReference type="EMBL" id="KZ293668">
    <property type="protein sequence ID" value="PBK89662.1"/>
    <property type="molecule type" value="Genomic_DNA"/>
</dbReference>
<dbReference type="STRING" id="47427.A0A2H3DDZ8"/>
<keyword evidence="8" id="KW-0732">Signal</keyword>
<evidence type="ECO:0000313" key="10">
    <source>
        <dbReference type="Proteomes" id="UP000217790"/>
    </source>
</evidence>
<evidence type="ECO:0000256" key="2">
    <source>
        <dbReference type="ARBA" id="ARBA00010446"/>
    </source>
</evidence>
<dbReference type="InterPro" id="IPR001338">
    <property type="entry name" value="Class_I_Hydrophobin"/>
</dbReference>
<gene>
    <name evidence="9" type="ORF">ARMGADRAFT_935766</name>
</gene>
<protein>
    <recommendedName>
        <fullName evidence="8">Hydrophobin</fullName>
    </recommendedName>
</protein>
<evidence type="ECO:0000256" key="6">
    <source>
        <dbReference type="ARBA" id="ARBA00023180"/>
    </source>
</evidence>
<accession>A0A2H3DDZ8</accession>
<evidence type="ECO:0000256" key="5">
    <source>
        <dbReference type="ARBA" id="ARBA00023157"/>
    </source>
</evidence>
<proteinExistence type="inferred from homology"/>
<dbReference type="InParanoid" id="A0A2H3DDZ8"/>
<reference evidence="10" key="1">
    <citation type="journal article" date="2017" name="Nat. Ecol. Evol.">
        <title>Genome expansion and lineage-specific genetic innovations in the forest pathogenic fungi Armillaria.</title>
        <authorList>
            <person name="Sipos G."/>
            <person name="Prasanna A.N."/>
            <person name="Walter M.C."/>
            <person name="O'Connor E."/>
            <person name="Balint B."/>
            <person name="Krizsan K."/>
            <person name="Kiss B."/>
            <person name="Hess J."/>
            <person name="Varga T."/>
            <person name="Slot J."/>
            <person name="Riley R."/>
            <person name="Boka B."/>
            <person name="Rigling D."/>
            <person name="Barry K."/>
            <person name="Lee J."/>
            <person name="Mihaltcheva S."/>
            <person name="LaButti K."/>
            <person name="Lipzen A."/>
            <person name="Waldron R."/>
            <person name="Moloney N.M."/>
            <person name="Sperisen C."/>
            <person name="Kredics L."/>
            <person name="Vagvoelgyi C."/>
            <person name="Patrignani A."/>
            <person name="Fitzpatrick D."/>
            <person name="Nagy I."/>
            <person name="Doyle S."/>
            <person name="Anderson J.B."/>
            <person name="Grigoriev I.V."/>
            <person name="Gueldener U."/>
            <person name="Muensterkoetter M."/>
            <person name="Nagy L.G."/>
        </authorList>
    </citation>
    <scope>NUCLEOTIDE SEQUENCE [LARGE SCALE GENOMIC DNA]</scope>
    <source>
        <strain evidence="10">Ar21-2</strain>
    </source>
</reference>
<dbReference type="AlphaFoldDB" id="A0A2H3DDZ8"/>
<evidence type="ECO:0000256" key="8">
    <source>
        <dbReference type="RuleBase" id="RU365009"/>
    </source>
</evidence>
<name>A0A2H3DDZ8_ARMGA</name>
<dbReference type="CDD" id="cd23507">
    <property type="entry name" value="hydrophobin_I"/>
    <property type="match status" value="1"/>
</dbReference>
<sequence>MFARLYTLQVALFFAIPLLASASAVPRGGGCDTGPVQCCNSVQKASSGPASALLASLGAVVSGDVDVYAGLKCVPVSVFGAGGISCSSQAVCCENNTFNGLIAIGCTPFNVGL</sequence>
<dbReference type="Proteomes" id="UP000217790">
    <property type="component" value="Unassembled WGS sequence"/>
</dbReference>
<comment type="similarity">
    <text evidence="2 8">Belongs to the fungal hydrophobin family.</text>
</comment>
<dbReference type="SMART" id="SM00075">
    <property type="entry name" value="HYDRO"/>
    <property type="match status" value="1"/>
</dbReference>
<dbReference type="OMA" id="CCNSIES"/>
<dbReference type="GO" id="GO:0009277">
    <property type="term" value="C:fungal-type cell wall"/>
    <property type="evidence" value="ECO:0007669"/>
    <property type="project" value="InterPro"/>
</dbReference>
<dbReference type="OrthoDB" id="4225815at2759"/>
<dbReference type="Pfam" id="PF01185">
    <property type="entry name" value="Hydrophobin"/>
    <property type="match status" value="1"/>
</dbReference>
<evidence type="ECO:0000256" key="7">
    <source>
        <dbReference type="ARBA" id="ARBA00093546"/>
    </source>
</evidence>
<keyword evidence="4 8" id="KW-0964">Secreted</keyword>
<keyword evidence="6" id="KW-0325">Glycoprotein</keyword>
<keyword evidence="10" id="KW-1185">Reference proteome</keyword>
<evidence type="ECO:0000256" key="3">
    <source>
        <dbReference type="ARBA" id="ARBA00022512"/>
    </source>
</evidence>
<comment type="subunit">
    <text evidence="7">Self-assembles to form functional amyloid fibrils called rodlets. Self-assembly into fibrillar rodlets occurs spontaneously at hydrophobic:hydrophilic interfaces and the rodlets further associate laterally to form amphipathic monolayers.</text>
</comment>